<proteinExistence type="predicted"/>
<dbReference type="SMART" id="SM00256">
    <property type="entry name" value="FBOX"/>
    <property type="match status" value="1"/>
</dbReference>
<comment type="caution">
    <text evidence="2">The sequence shown here is derived from an EMBL/GenBank/DDBJ whole genome shotgun (WGS) entry which is preliminary data.</text>
</comment>
<dbReference type="InterPro" id="IPR036047">
    <property type="entry name" value="F-box-like_dom_sf"/>
</dbReference>
<dbReference type="Proteomes" id="UP001365542">
    <property type="component" value="Unassembled WGS sequence"/>
</dbReference>
<evidence type="ECO:0000313" key="3">
    <source>
        <dbReference type="Proteomes" id="UP001365542"/>
    </source>
</evidence>
<dbReference type="PROSITE" id="PS50181">
    <property type="entry name" value="FBOX"/>
    <property type="match status" value="1"/>
</dbReference>
<evidence type="ECO:0000259" key="1">
    <source>
        <dbReference type="PROSITE" id="PS50181"/>
    </source>
</evidence>
<dbReference type="AlphaFoldDB" id="A0AAV9WZU5"/>
<evidence type="ECO:0000313" key="2">
    <source>
        <dbReference type="EMBL" id="KAK6530239.1"/>
    </source>
</evidence>
<accession>A0AAV9WZU5</accession>
<gene>
    <name evidence="2" type="ORF">TWF694_003603</name>
</gene>
<feature type="domain" description="F-box" evidence="1">
    <location>
        <begin position="20"/>
        <end position="66"/>
    </location>
</feature>
<dbReference type="InterPro" id="IPR001810">
    <property type="entry name" value="F-box_dom"/>
</dbReference>
<dbReference type="Pfam" id="PF00646">
    <property type="entry name" value="F-box"/>
    <property type="match status" value="1"/>
</dbReference>
<sequence>MHSPSIARSTESTVSISVPAPNILTLPLELQIKIFEHLSFYSQIHISRTCKLFEDILLHNNSLRTTRYQPGNEDVDDGYRYHKLIHIRNGGFKGLFVTTKGATVQRYTFAQGYQGHLTGGCDEGVFDKSDDDSSDSELGEEAEGDIIIIQNTYRLWRFRVTDISNGKLLDEPFLVSISRSPVSMKVAIKVRLNRVTRTGRPSSDWATEIELGGNLTVRSLIEFIIGEAQSHMFSDTRTENNISLCRMETGWEILLFQSEIRDERRFMWCPDSGPDDFERSFTVWRNEKHKIRYENQQKRLENK</sequence>
<dbReference type="CDD" id="cd09917">
    <property type="entry name" value="F-box_SF"/>
    <property type="match status" value="1"/>
</dbReference>
<dbReference type="SUPFAM" id="SSF81383">
    <property type="entry name" value="F-box domain"/>
    <property type="match status" value="1"/>
</dbReference>
<keyword evidence="3" id="KW-1185">Reference proteome</keyword>
<protein>
    <recommendedName>
        <fullName evidence="1">F-box domain-containing protein</fullName>
    </recommendedName>
</protein>
<name>A0AAV9WZU5_9PEZI</name>
<dbReference type="EMBL" id="JAVHJO010000013">
    <property type="protein sequence ID" value="KAK6530239.1"/>
    <property type="molecule type" value="Genomic_DNA"/>
</dbReference>
<organism evidence="2 3">
    <name type="scientific">Orbilia ellipsospora</name>
    <dbReference type="NCBI Taxonomy" id="2528407"/>
    <lineage>
        <taxon>Eukaryota</taxon>
        <taxon>Fungi</taxon>
        <taxon>Dikarya</taxon>
        <taxon>Ascomycota</taxon>
        <taxon>Pezizomycotina</taxon>
        <taxon>Orbiliomycetes</taxon>
        <taxon>Orbiliales</taxon>
        <taxon>Orbiliaceae</taxon>
        <taxon>Orbilia</taxon>
    </lineage>
</organism>
<reference evidence="2 3" key="1">
    <citation type="submission" date="2019-10" db="EMBL/GenBank/DDBJ databases">
        <authorList>
            <person name="Palmer J.M."/>
        </authorList>
    </citation>
    <scope>NUCLEOTIDE SEQUENCE [LARGE SCALE GENOMIC DNA]</scope>
    <source>
        <strain evidence="2 3">TWF694</strain>
    </source>
</reference>